<reference evidence="9 10" key="1">
    <citation type="submission" date="2018-07" db="EMBL/GenBank/DDBJ databases">
        <title>Genomic Encyclopedia of Type Strains, Phase IV (KMG-IV): sequencing the most valuable type-strain genomes for metagenomic binning, comparative biology and taxonomic classification.</title>
        <authorList>
            <person name="Goeker M."/>
        </authorList>
    </citation>
    <scope>NUCLEOTIDE SEQUENCE [LARGE SCALE GENOMIC DNA]</scope>
    <source>
        <strain evidence="9 10">DSM 26725</strain>
    </source>
</reference>
<dbReference type="EMBL" id="QRDP01000004">
    <property type="protein sequence ID" value="RED17676.1"/>
    <property type="molecule type" value="Genomic_DNA"/>
</dbReference>
<dbReference type="GO" id="GO:0015833">
    <property type="term" value="P:peptide transport"/>
    <property type="evidence" value="ECO:0007669"/>
    <property type="project" value="UniProtKB-KW"/>
</dbReference>
<keyword evidence="10" id="KW-1185">Reference proteome</keyword>
<organism evidence="9 10">
    <name type="scientific">Parasphingopyxis lamellibrachiae</name>
    <dbReference type="NCBI Taxonomy" id="680125"/>
    <lineage>
        <taxon>Bacteria</taxon>
        <taxon>Pseudomonadati</taxon>
        <taxon>Pseudomonadota</taxon>
        <taxon>Alphaproteobacteria</taxon>
        <taxon>Sphingomonadales</taxon>
        <taxon>Sphingomonadaceae</taxon>
        <taxon>Parasphingopyxis</taxon>
    </lineage>
</organism>
<dbReference type="RefSeq" id="WP_116236917.1">
    <property type="nucleotide sequence ID" value="NZ_QRDP01000004.1"/>
</dbReference>
<feature type="transmembrane region" description="Helical" evidence="8">
    <location>
        <begin position="366"/>
        <end position="391"/>
    </location>
</feature>
<gene>
    <name evidence="9" type="ORF">DFR46_2727</name>
</gene>
<dbReference type="InterPro" id="IPR050171">
    <property type="entry name" value="MFS_Transporters"/>
</dbReference>
<feature type="transmembrane region" description="Helical" evidence="8">
    <location>
        <begin position="41"/>
        <end position="60"/>
    </location>
</feature>
<dbReference type="AlphaFoldDB" id="A0A3D9FKM9"/>
<feature type="transmembrane region" description="Helical" evidence="8">
    <location>
        <begin position="127"/>
        <end position="148"/>
    </location>
</feature>
<keyword evidence="4 8" id="KW-0812">Transmembrane</keyword>
<feature type="transmembrane region" description="Helical" evidence="8">
    <location>
        <begin position="300"/>
        <end position="323"/>
    </location>
</feature>
<feature type="transmembrane region" description="Helical" evidence="8">
    <location>
        <begin position="335"/>
        <end position="354"/>
    </location>
</feature>
<dbReference type="Pfam" id="PF00854">
    <property type="entry name" value="PTR2"/>
    <property type="match status" value="1"/>
</dbReference>
<comment type="subcellular location">
    <subcellularLocation>
        <location evidence="1">Cell membrane</location>
        <topology evidence="1">Multi-pass membrane protein</topology>
    </subcellularLocation>
</comment>
<keyword evidence="3" id="KW-1003">Cell membrane</keyword>
<dbReference type="GO" id="GO:1904680">
    <property type="term" value="F:peptide transmembrane transporter activity"/>
    <property type="evidence" value="ECO:0007669"/>
    <property type="project" value="InterPro"/>
</dbReference>
<feature type="transmembrane region" description="Helical" evidence="8">
    <location>
        <begin position="252"/>
        <end position="270"/>
    </location>
</feature>
<keyword evidence="6 8" id="KW-1133">Transmembrane helix</keyword>
<comment type="caution">
    <text evidence="9">The sequence shown here is derived from an EMBL/GenBank/DDBJ whole genome shotgun (WGS) entry which is preliminary data.</text>
</comment>
<dbReference type="GO" id="GO:0005886">
    <property type="term" value="C:plasma membrane"/>
    <property type="evidence" value="ECO:0007669"/>
    <property type="project" value="UniProtKB-SubCell"/>
</dbReference>
<evidence type="ECO:0000256" key="2">
    <source>
        <dbReference type="ARBA" id="ARBA00022448"/>
    </source>
</evidence>
<dbReference type="CDD" id="cd17346">
    <property type="entry name" value="MFS_DtpA_like"/>
    <property type="match status" value="1"/>
</dbReference>
<keyword evidence="2" id="KW-0813">Transport</keyword>
<dbReference type="InterPro" id="IPR000109">
    <property type="entry name" value="POT_fam"/>
</dbReference>
<protein>
    <submittedName>
        <fullName evidence="9">POT family proton-dependent oligopeptide transporter</fullName>
    </submittedName>
</protein>
<dbReference type="PANTHER" id="PTHR23517">
    <property type="entry name" value="RESISTANCE PROTEIN MDTM, PUTATIVE-RELATED-RELATED"/>
    <property type="match status" value="1"/>
</dbReference>
<dbReference type="PANTHER" id="PTHR23517:SF15">
    <property type="entry name" value="PROTON-DEPENDENT OLIGOPEPTIDE FAMILY TRANSPORT PROTEIN"/>
    <property type="match status" value="1"/>
</dbReference>
<evidence type="ECO:0000256" key="5">
    <source>
        <dbReference type="ARBA" id="ARBA00022856"/>
    </source>
</evidence>
<evidence type="ECO:0000256" key="6">
    <source>
        <dbReference type="ARBA" id="ARBA00022989"/>
    </source>
</evidence>
<name>A0A3D9FKM9_9SPHN</name>
<feature type="transmembrane region" description="Helical" evidence="8">
    <location>
        <begin position="202"/>
        <end position="222"/>
    </location>
</feature>
<accession>A0A3D9FKM9</accession>
<evidence type="ECO:0000313" key="9">
    <source>
        <dbReference type="EMBL" id="RED17676.1"/>
    </source>
</evidence>
<proteinExistence type="predicted"/>
<evidence type="ECO:0000256" key="1">
    <source>
        <dbReference type="ARBA" id="ARBA00004651"/>
    </source>
</evidence>
<keyword evidence="5" id="KW-0571">Peptide transport</keyword>
<dbReference type="OrthoDB" id="9772725at2"/>
<sequence length="470" mass="51327">MSVGEANEAVAAMEEPIEDRSFLGHPKGLGYLAFTEAWERFSFYGMQALLVLYMVNYLLLDGREEGVLLFEPFSRLYGGIEGQALASAVFGTYAASVYLTPIIGGWLADRILGKRRTVLLGAVTMAFGHFLMAFEVSFLFALLCLILGSGMFKGNIASQVGALYKPDDLRRADAFQIFYLGINAGVIASPFIVGTLGEKVGWHWGFGAAGIGMLIGLAIYVAGQKYLPKEHFEPQGAGEKTEKPPKLARKDWPALIALLMLIPVLAIAIVPNNQIFNAYLVWGDQQFDLNFFGTRLPTTWLITLDAIVSVSFLALVALFYRWYGKHWQEPDEITKIIIGSLFSIGGMLCLFMAASTQGEGEKIGLFWPVTFHVVNSIGFAHMLPVSLALFAKLAPKAVNATVIGLYYMAFFVGNSMVGWIGGWYEAMPTTTFWLMHAGFAVVSGVCFILFKLIAGRILASDGSDAEATAT</sequence>
<feature type="transmembrane region" description="Helical" evidence="8">
    <location>
        <begin position="177"/>
        <end position="196"/>
    </location>
</feature>
<evidence type="ECO:0000256" key="7">
    <source>
        <dbReference type="ARBA" id="ARBA00023136"/>
    </source>
</evidence>
<evidence type="ECO:0000256" key="3">
    <source>
        <dbReference type="ARBA" id="ARBA00022475"/>
    </source>
</evidence>
<dbReference type="InterPro" id="IPR036259">
    <property type="entry name" value="MFS_trans_sf"/>
</dbReference>
<feature type="transmembrane region" description="Helical" evidence="8">
    <location>
        <begin position="403"/>
        <end position="424"/>
    </location>
</feature>
<evidence type="ECO:0000313" key="10">
    <source>
        <dbReference type="Proteomes" id="UP000256310"/>
    </source>
</evidence>
<dbReference type="Gene3D" id="1.20.1250.20">
    <property type="entry name" value="MFS general substrate transporter like domains"/>
    <property type="match status" value="2"/>
</dbReference>
<dbReference type="NCBIfam" id="TIGR00924">
    <property type="entry name" value="yjdL_sub1_fam"/>
    <property type="match status" value="1"/>
</dbReference>
<evidence type="ECO:0000256" key="8">
    <source>
        <dbReference type="SAM" id="Phobius"/>
    </source>
</evidence>
<evidence type="ECO:0000256" key="4">
    <source>
        <dbReference type="ARBA" id="ARBA00022692"/>
    </source>
</evidence>
<dbReference type="InterPro" id="IPR005279">
    <property type="entry name" value="Dipep/tripep_permease"/>
</dbReference>
<keyword evidence="7 8" id="KW-0472">Membrane</keyword>
<feature type="transmembrane region" description="Helical" evidence="8">
    <location>
        <begin position="430"/>
        <end position="450"/>
    </location>
</feature>
<dbReference type="SUPFAM" id="SSF103473">
    <property type="entry name" value="MFS general substrate transporter"/>
    <property type="match status" value="1"/>
</dbReference>
<keyword evidence="5" id="KW-0653">Protein transport</keyword>
<feature type="transmembrane region" description="Helical" evidence="8">
    <location>
        <begin position="84"/>
        <end position="107"/>
    </location>
</feature>
<dbReference type="Proteomes" id="UP000256310">
    <property type="component" value="Unassembled WGS sequence"/>
</dbReference>